<dbReference type="AlphaFoldDB" id="A0A6J0LFV8"/>
<gene>
    <name evidence="3" type="primary">LOC108829627</name>
</gene>
<dbReference type="Proteomes" id="UP000504610">
    <property type="component" value="Chromosome 4"/>
</dbReference>
<evidence type="ECO:0000256" key="1">
    <source>
        <dbReference type="SAM" id="Coils"/>
    </source>
</evidence>
<name>A0A6J0LFV8_RAPSA</name>
<reference evidence="2" key="1">
    <citation type="journal article" date="2019" name="Database">
        <title>The radish genome database (RadishGD): an integrated information resource for radish genomics.</title>
        <authorList>
            <person name="Yu H.J."/>
            <person name="Baek S."/>
            <person name="Lee Y.J."/>
            <person name="Cho A."/>
            <person name="Mun J.H."/>
        </authorList>
    </citation>
    <scope>NUCLEOTIDE SEQUENCE [LARGE SCALE GENOMIC DNA]</scope>
    <source>
        <strain evidence="2">cv. WK10039</strain>
    </source>
</reference>
<dbReference type="KEGG" id="rsz:108829627"/>
<keyword evidence="2" id="KW-1185">Reference proteome</keyword>
<dbReference type="RefSeq" id="XP_018458748.2">
    <property type="nucleotide sequence ID" value="XM_018603246.2"/>
</dbReference>
<organism evidence="2 3">
    <name type="scientific">Raphanus sativus</name>
    <name type="common">Radish</name>
    <name type="synonym">Raphanus raphanistrum var. sativus</name>
    <dbReference type="NCBI Taxonomy" id="3726"/>
    <lineage>
        <taxon>Eukaryota</taxon>
        <taxon>Viridiplantae</taxon>
        <taxon>Streptophyta</taxon>
        <taxon>Embryophyta</taxon>
        <taxon>Tracheophyta</taxon>
        <taxon>Spermatophyta</taxon>
        <taxon>Magnoliopsida</taxon>
        <taxon>eudicotyledons</taxon>
        <taxon>Gunneridae</taxon>
        <taxon>Pentapetalae</taxon>
        <taxon>rosids</taxon>
        <taxon>malvids</taxon>
        <taxon>Brassicales</taxon>
        <taxon>Brassicaceae</taxon>
        <taxon>Brassiceae</taxon>
        <taxon>Raphanus</taxon>
    </lineage>
</organism>
<evidence type="ECO:0000313" key="2">
    <source>
        <dbReference type="Proteomes" id="UP000504610"/>
    </source>
</evidence>
<keyword evidence="1" id="KW-0175">Coiled coil</keyword>
<accession>A0A6J0LFV8</accession>
<proteinExistence type="predicted"/>
<protein>
    <submittedName>
        <fullName evidence="3">Uncharacterized protein LOC108829627</fullName>
    </submittedName>
</protein>
<reference evidence="3" key="2">
    <citation type="submission" date="2025-08" db="UniProtKB">
        <authorList>
            <consortium name="RefSeq"/>
        </authorList>
    </citation>
    <scope>IDENTIFICATION</scope>
    <source>
        <tissue evidence="3">Leaf</tissue>
    </source>
</reference>
<dbReference type="GeneID" id="108829627"/>
<sequence length="202" mass="23619">MSRTTRSSEKRRLQYLQDIQSLQEEIKLLQITNEKLNGVGFDDMSFTELASLRSMLDEGFRIVTEEIENAYDKVAVKRIFEDDLMGGKDWIDRIDKEDLAYQSLLARRRGALRKKAREFRLSPPETQPWRSNDPDPERLETLEIEKERLRLLNERMIGKELDGMSYYELCVLSSEISTAEIKVGAMKDIKHAEEMEKAKRPS</sequence>
<feature type="coiled-coil region" evidence="1">
    <location>
        <begin position="12"/>
        <end position="39"/>
    </location>
</feature>
<evidence type="ECO:0000313" key="3">
    <source>
        <dbReference type="RefSeq" id="XP_018458748.2"/>
    </source>
</evidence>
<dbReference type="OrthoDB" id="1110719at2759"/>